<feature type="coiled-coil region" evidence="1">
    <location>
        <begin position="583"/>
        <end position="613"/>
    </location>
</feature>
<proteinExistence type="predicted"/>
<dbReference type="AlphaFoldDB" id="A0A9Q4EWH9"/>
<evidence type="ECO:0000313" key="3">
    <source>
        <dbReference type="Proteomes" id="UP001079535"/>
    </source>
</evidence>
<organism evidence="2 3">
    <name type="scientific">Mediterraneibacter gnavus</name>
    <name type="common">Ruminococcus gnavus</name>
    <dbReference type="NCBI Taxonomy" id="33038"/>
    <lineage>
        <taxon>Bacteria</taxon>
        <taxon>Bacillati</taxon>
        <taxon>Bacillota</taxon>
        <taxon>Clostridia</taxon>
        <taxon>Lachnospirales</taxon>
        <taxon>Lachnospiraceae</taxon>
        <taxon>Mediterraneibacter</taxon>
    </lineage>
</organism>
<dbReference type="Proteomes" id="UP001079535">
    <property type="component" value="Unassembled WGS sequence"/>
</dbReference>
<protein>
    <submittedName>
        <fullName evidence="2">PcfJ domain-containing protein</fullName>
    </submittedName>
</protein>
<comment type="caution">
    <text evidence="2">The sequence shown here is derived from an EMBL/GenBank/DDBJ whole genome shotgun (WGS) entry which is preliminary data.</text>
</comment>
<keyword evidence="1" id="KW-0175">Coiled coil</keyword>
<dbReference type="Pfam" id="PF14284">
    <property type="entry name" value="PcfJ"/>
    <property type="match status" value="1"/>
</dbReference>
<dbReference type="EMBL" id="JAPRAY010000002">
    <property type="protein sequence ID" value="MCZ0666278.1"/>
    <property type="molecule type" value="Genomic_DNA"/>
</dbReference>
<dbReference type="InterPro" id="IPR025586">
    <property type="entry name" value="PcfJ"/>
</dbReference>
<accession>A0A9Q4EWH9</accession>
<name>A0A9Q4EWH9_MEDGN</name>
<evidence type="ECO:0000256" key="1">
    <source>
        <dbReference type="SAM" id="Coils"/>
    </source>
</evidence>
<reference evidence="2" key="1">
    <citation type="submission" date="2022-11" db="EMBL/GenBank/DDBJ databases">
        <title>Temperate bacteriophages infecting mucin-degrading bacterium Ruminococcus gnavus from the human gut.</title>
        <authorList>
            <person name="Buttimer C."/>
        </authorList>
    </citation>
    <scope>NUCLEOTIDE SEQUENCE</scope>
    <source>
        <strain evidence="2">CCUG 49994</strain>
    </source>
</reference>
<sequence>MEKRKLSAIPRPIATPEMMEVADRLGGMRHIVTAELIDDKKILLLNFFEIQALKKEKTEAAFRTFLSHDDYITQDLKTSKTKWLTASFAGMYNFSLMDYVWNHQENKSSYRLNVFMRSDEELKIVKGFFKEYAVPDDEYSPWIEIHRFQQEVLDKRLAEKHKKETDKIDAVMNPIKEAPKEFFDWIWDTGMSFARYLIYKEVEKGKALCECTHCKEIGIVDRKNIRLRNNEKGICPFCGSRITIKAKGRMPAQTQDERWFVYVDPTKDGFVFRYFKAHQSMRSDSYVDMLINKGRIERYVSEYSRAIYTFPKGKPKCEAYEWGVYKQRGNCRWCPDQGKIACMECILYPGNLPQAWEHTPMKYSALEVLSTNLPTVSMRYEDAIEKYMEFPKMEWICKMGLNKIAKGIINSRYSGYQTGKVNVKGNTIYEILGLTKVNTRVLQAVDGNHDVLRLLQVAQKIGLQFKPEQLQEYYETFGCNTDLLQQANRKTTLHKIVKYITKECEGYPLGDQGGCWQYSYMKYTEREDPRIERKRNMAKDWLEYLNWCKDLKYDMNNMFIYMPKNFKKVHDRTAKEHQELMDRQAAKEKVRREREAKRRMEQTKKAMSEIFKENKDCKDAFQIKGKGLLLVVPKTADEIKAEGAALHHCVGGYVDRVARGETNIFFVRKSAEPDKPYFTMEWNNNHIIQCRGSHNCGMPPEVEAFVKAFEKKMQDTINENKEKEMRRCG</sequence>
<dbReference type="RefSeq" id="WP_268803294.1">
    <property type="nucleotide sequence ID" value="NZ_JAPRAY010000002.1"/>
</dbReference>
<evidence type="ECO:0000313" key="2">
    <source>
        <dbReference type="EMBL" id="MCZ0666278.1"/>
    </source>
</evidence>
<gene>
    <name evidence="2" type="ORF">OZZ17_01810</name>
</gene>